<keyword evidence="5" id="KW-1185">Reference proteome</keyword>
<evidence type="ECO:0000313" key="5">
    <source>
        <dbReference type="Proteomes" id="UP000535543"/>
    </source>
</evidence>
<dbReference type="EMBL" id="VCQU01000002">
    <property type="protein sequence ID" value="NMN95061.1"/>
    <property type="molecule type" value="Genomic_DNA"/>
</dbReference>
<evidence type="ECO:0000256" key="2">
    <source>
        <dbReference type="SAM" id="Phobius"/>
    </source>
</evidence>
<feature type="compositionally biased region" description="Pro residues" evidence="1">
    <location>
        <begin position="1036"/>
        <end position="1045"/>
    </location>
</feature>
<reference evidence="4 5" key="2">
    <citation type="submission" date="2020-06" db="EMBL/GenBank/DDBJ databases">
        <title>Antribacter stalactiti gen. nov., sp. nov., a new member of the family Nacardiaceae isolated from a cave.</title>
        <authorList>
            <person name="Kim I.S."/>
        </authorList>
    </citation>
    <scope>NUCLEOTIDE SEQUENCE [LARGE SCALE GENOMIC DNA]</scope>
    <source>
        <strain evidence="4 5">YC2-7</strain>
    </source>
</reference>
<name>A0A848K9G1_9NOCA</name>
<dbReference type="PROSITE" id="PS50234">
    <property type="entry name" value="VWFA"/>
    <property type="match status" value="1"/>
</dbReference>
<evidence type="ECO:0000313" key="4">
    <source>
        <dbReference type="EMBL" id="NMN95061.1"/>
    </source>
</evidence>
<dbReference type="SUPFAM" id="SSF53300">
    <property type="entry name" value="vWA-like"/>
    <property type="match status" value="1"/>
</dbReference>
<gene>
    <name evidence="4" type="ORF">FGL95_08440</name>
</gene>
<feature type="region of interest" description="Disordered" evidence="1">
    <location>
        <begin position="949"/>
        <end position="1057"/>
    </location>
</feature>
<feature type="transmembrane region" description="Helical" evidence="2">
    <location>
        <begin position="770"/>
        <end position="792"/>
    </location>
</feature>
<proteinExistence type="predicted"/>
<feature type="compositionally biased region" description="Pro residues" evidence="1">
    <location>
        <begin position="1013"/>
        <end position="1028"/>
    </location>
</feature>
<feature type="compositionally biased region" description="Low complexity" evidence="1">
    <location>
        <begin position="949"/>
        <end position="959"/>
    </location>
</feature>
<dbReference type="Proteomes" id="UP000535543">
    <property type="component" value="Unassembled WGS sequence"/>
</dbReference>
<feature type="compositionally biased region" description="Gly residues" evidence="1">
    <location>
        <begin position="960"/>
        <end position="1000"/>
    </location>
</feature>
<feature type="domain" description="VWFA" evidence="3">
    <location>
        <begin position="149"/>
        <end position="383"/>
    </location>
</feature>
<accession>A0A848K9G1</accession>
<comment type="caution">
    <text evidence="4">The sequence shown here is derived from an EMBL/GenBank/DDBJ whole genome shotgun (WGS) entry which is preliminary data.</text>
</comment>
<dbReference type="InterPro" id="IPR036465">
    <property type="entry name" value="vWFA_dom_sf"/>
</dbReference>
<sequence>MGGDRGGGSTDRTGVGAPRLVRIRDSGGRLGDRGSRRHRPACRLHRFRYQATDQAVLLTTGMDSLLLLGNAGRRAGRCDRRCAADRLLGGYPMSRLRRVCAAVALYAVVTLGILGVGGMGPIATAVPPPAAASAITNYGACIAGQGTGDLLLMIDESASLRQSDPGGARVTAAKYLIDRLASYADRNHLAVDVAIAGFSTDFTVDRGWTPVTPQNADDLKAVVDRFANRVDGNDTDYLTALEAARAYLAQRPHGTGNAPRCQAIGWFTDGAFDFQNRSGLSVPYAPGVDMSTEAGVAEAVSLGANQICRPGGVADQIRSSGIVIFGVGLVGGGAQTPNFTDMRRIVEGSAAGAGDCGAVKSPKPGDFHEASDIDQLLFAFDQLSTPGQQPTVHDTGVCAGTVCDTARHNFTLDDSIDFVDLLAKSDPSLVPYLVSPANEQLRIPIQNEPHVDQLTIAGAGVTYKWETADTVRISLSKPNAPWSGQWALTFVDEGGAGTGVSQSSISLEAGVRPARLDQAALAAGQTPAPGPSQSQELKFGLVDRGGQTKDSSSLLGEVSLTIDLVPPGGVPDPAKFAPVVLSKAEIGQPLRLDLSRVTAGHYDMALGLKLSTAPTVDSAGAAVPGTELVTVPIRLPIDIGPAVGYPTIATALDFGQSSRAGTVTAKLPVTGPGCVWIEKATPDLSGNPAGVGAVTVGAQRDGSSREKCLNLDDGKNGTIDVELTTENEAKGALTGTFVVSSVSNDAPDKVVNQNVNLTLELTKSLDTQTFWLTLLLALLLGPGLPLLLLYAAKWLTARIPAQPLLAVEIPVMIDAGTVLRDGEPFALRERDLVDPVPGLHKPTRRLRVGSIELATHIGRSPFGSGYVAAQKTMLLSASSETPASIGSPPRARLPLAIHNKWIVVSDPSWAPDRAAVILMTSGMTDQTQRDAIAGDLARRLPALLAELRSGTPGSIPAGPAGAGPGIGDPFGPGGGDPFGPGGSDPFGPGGSDLFGPGGGDSHAPASTGGSVPPSAPPAPFGGPPPPPQYSGARSDGPPPPPPPPQYGGSPDQQGNQW</sequence>
<dbReference type="CDD" id="cd00198">
    <property type="entry name" value="vWFA"/>
    <property type="match status" value="1"/>
</dbReference>
<dbReference type="InterPro" id="IPR002035">
    <property type="entry name" value="VWF_A"/>
</dbReference>
<evidence type="ECO:0000259" key="3">
    <source>
        <dbReference type="PROSITE" id="PS50234"/>
    </source>
</evidence>
<feature type="transmembrane region" description="Helical" evidence="2">
    <location>
        <begin position="99"/>
        <end position="120"/>
    </location>
</feature>
<dbReference type="Gene3D" id="3.40.50.410">
    <property type="entry name" value="von Willebrand factor, type A domain"/>
    <property type="match status" value="1"/>
</dbReference>
<reference evidence="4 5" key="1">
    <citation type="submission" date="2019-05" db="EMBL/GenBank/DDBJ databases">
        <authorList>
            <person name="Lee S.D."/>
        </authorList>
    </citation>
    <scope>NUCLEOTIDE SEQUENCE [LARGE SCALE GENOMIC DNA]</scope>
    <source>
        <strain evidence="4 5">YC2-7</strain>
    </source>
</reference>
<dbReference type="AlphaFoldDB" id="A0A848K9G1"/>
<protein>
    <submittedName>
        <fullName evidence="4">VWA domain-containing protein</fullName>
    </submittedName>
</protein>
<organism evidence="4 5">
    <name type="scientific">Antrihabitans stalactiti</name>
    <dbReference type="NCBI Taxonomy" id="2584121"/>
    <lineage>
        <taxon>Bacteria</taxon>
        <taxon>Bacillati</taxon>
        <taxon>Actinomycetota</taxon>
        <taxon>Actinomycetes</taxon>
        <taxon>Mycobacteriales</taxon>
        <taxon>Nocardiaceae</taxon>
        <taxon>Antrihabitans</taxon>
    </lineage>
</organism>
<keyword evidence="2" id="KW-0812">Transmembrane</keyword>
<feature type="compositionally biased region" description="Low complexity" evidence="1">
    <location>
        <begin position="1001"/>
        <end position="1012"/>
    </location>
</feature>
<keyword evidence="2" id="KW-1133">Transmembrane helix</keyword>
<keyword evidence="2" id="KW-0472">Membrane</keyword>
<dbReference type="Pfam" id="PF13519">
    <property type="entry name" value="VWA_2"/>
    <property type="match status" value="1"/>
</dbReference>
<evidence type="ECO:0000256" key="1">
    <source>
        <dbReference type="SAM" id="MobiDB-lite"/>
    </source>
</evidence>